<comment type="subcellular location">
    <subcellularLocation>
        <location evidence="1">Nucleus</location>
    </subcellularLocation>
</comment>
<dbReference type="PANTHER" id="PTHR13288:SF8">
    <property type="entry name" value="SPLICING FACTOR 45"/>
    <property type="match status" value="1"/>
</dbReference>
<dbReference type="SMART" id="SM00361">
    <property type="entry name" value="RRM_1"/>
    <property type="match status" value="1"/>
</dbReference>
<dbReference type="PROSITE" id="PS50174">
    <property type="entry name" value="G_PATCH"/>
    <property type="match status" value="1"/>
</dbReference>
<dbReference type="EMBL" id="AHZU02001131">
    <property type="protein sequence ID" value="KFG36017.1"/>
    <property type="molecule type" value="Genomic_DNA"/>
</dbReference>
<dbReference type="Proteomes" id="UP000028837">
    <property type="component" value="Unassembled WGS sequence"/>
</dbReference>
<evidence type="ECO:0000256" key="7">
    <source>
        <dbReference type="SAM" id="MobiDB-lite"/>
    </source>
</evidence>
<feature type="region of interest" description="Disordered" evidence="7">
    <location>
        <begin position="80"/>
        <end position="107"/>
    </location>
</feature>
<sequence>MLDSLYGDLPPPSKDEGCPPKPTSLLGSLYDDLDDTPDTSSSSSASSSSSSSSALFASSSWTAERLQMLTPAVVRKQTLKSASGLGAASSQTAGQASSSKPPLDVAAVAAAASAAAAAVAAQLKAVKSEAFGDRARSLFGRGDREKAEALGASDEAASAPGVAGGVKRDESEKGESLRALGRLGVETAEGRRGHQGGDKETESSGFVSIGQMKDEYDPGTPNDYSAIYREKIRKQQREELERLRQQELDKQRRDRELPGSGSSLSGVAFGDSPSTPSPPAAPPAPPVLPSYIDPAKKSFAARMMEKMGWKHGEGLGVNKQGITAPLVAKKTAMRSGVIVQGAEVVQAAAQVRAQFNRPPTRVLLLLNMVGRGEVDEDLKEETEEEAAKFGNLLQVKIVEAAEAPDDEAVRIFCEYERKEEATRAFMTMNGRVFGGRTVKGRFYCEERWGKDDLMPNPEEEADKPLD</sequence>
<dbReference type="InterPro" id="IPR000504">
    <property type="entry name" value="RRM_dom"/>
</dbReference>
<dbReference type="VEuPathDB" id="ToxoDB:TGDOM2_214820"/>
<reference evidence="10 11" key="1">
    <citation type="submission" date="2014-02" db="EMBL/GenBank/DDBJ databases">
        <authorList>
            <person name="Sibley D."/>
            <person name="Venepally P."/>
            <person name="Karamycheva S."/>
            <person name="Hadjithomas M."/>
            <person name="Khan A."/>
            <person name="Brunk B."/>
            <person name="Roos D."/>
            <person name="Caler E."/>
            <person name="Lorenzi H."/>
        </authorList>
    </citation>
    <scope>NUCLEOTIDE SEQUENCE [LARGE SCALE GENOMIC DNA]</scope>
    <source>
        <strain evidence="10 11">GAB2-2007-GAL-DOM2</strain>
    </source>
</reference>
<feature type="compositionally biased region" description="Basic and acidic residues" evidence="7">
    <location>
        <begin position="188"/>
        <end position="202"/>
    </location>
</feature>
<dbReference type="AlphaFoldDB" id="A0A086JV49"/>
<feature type="region of interest" description="Disordered" evidence="7">
    <location>
        <begin position="1"/>
        <end position="53"/>
    </location>
</feature>
<dbReference type="PANTHER" id="PTHR13288">
    <property type="entry name" value="SPLICING FACTOR 45 SPF45"/>
    <property type="match status" value="1"/>
</dbReference>
<feature type="compositionally biased region" description="Pro residues" evidence="7">
    <location>
        <begin position="275"/>
        <end position="288"/>
    </location>
</feature>
<evidence type="ECO:0000259" key="9">
    <source>
        <dbReference type="PROSITE" id="PS50174"/>
    </source>
</evidence>
<dbReference type="CDD" id="cd12374">
    <property type="entry name" value="RRM_UHM_SPF45_PUF60"/>
    <property type="match status" value="1"/>
</dbReference>
<keyword evidence="5" id="KW-0539">Nucleus</keyword>
<organism evidence="10 11">
    <name type="scientific">Toxoplasma gondii GAB2-2007-GAL-DOM2</name>
    <dbReference type="NCBI Taxonomy" id="1130820"/>
    <lineage>
        <taxon>Eukaryota</taxon>
        <taxon>Sar</taxon>
        <taxon>Alveolata</taxon>
        <taxon>Apicomplexa</taxon>
        <taxon>Conoidasida</taxon>
        <taxon>Coccidia</taxon>
        <taxon>Eucoccidiorida</taxon>
        <taxon>Eimeriorina</taxon>
        <taxon>Sarcocystidae</taxon>
        <taxon>Toxoplasma</taxon>
    </lineage>
</organism>
<dbReference type="OrthoDB" id="77405at2759"/>
<evidence type="ECO:0000313" key="10">
    <source>
        <dbReference type="EMBL" id="KFG36017.1"/>
    </source>
</evidence>
<keyword evidence="4 6" id="KW-0508">mRNA splicing</keyword>
<dbReference type="GO" id="GO:0003723">
    <property type="term" value="F:RNA binding"/>
    <property type="evidence" value="ECO:0007669"/>
    <property type="project" value="UniProtKB-UniRule"/>
</dbReference>
<keyword evidence="2 6" id="KW-0507">mRNA processing</keyword>
<dbReference type="PIRSF" id="PIRSF031066">
    <property type="entry name" value="Splicing_factor_SPF45"/>
    <property type="match status" value="1"/>
</dbReference>
<gene>
    <name evidence="10" type="ORF">TGDOM2_214820</name>
</gene>
<evidence type="ECO:0000256" key="3">
    <source>
        <dbReference type="ARBA" id="ARBA00022884"/>
    </source>
</evidence>
<dbReference type="SUPFAM" id="SSF54928">
    <property type="entry name" value="RNA-binding domain, RBD"/>
    <property type="match status" value="1"/>
</dbReference>
<comment type="caution">
    <text evidence="10">The sequence shown here is derived from an EMBL/GenBank/DDBJ whole genome shotgun (WGS) entry which is preliminary data.</text>
</comment>
<evidence type="ECO:0000256" key="1">
    <source>
        <dbReference type="ARBA" id="ARBA00004123"/>
    </source>
</evidence>
<feature type="region of interest" description="Disordered" evidence="7">
    <location>
        <begin position="246"/>
        <end position="288"/>
    </location>
</feature>
<dbReference type="Gene3D" id="3.30.70.330">
    <property type="match status" value="1"/>
</dbReference>
<dbReference type="InterPro" id="IPR040052">
    <property type="entry name" value="RBM17"/>
</dbReference>
<accession>A0A086JV49</accession>
<feature type="domain" description="G-patch" evidence="9">
    <location>
        <begin position="296"/>
        <end position="342"/>
    </location>
</feature>
<dbReference type="Pfam" id="PF01585">
    <property type="entry name" value="G-patch"/>
    <property type="match status" value="1"/>
</dbReference>
<evidence type="ECO:0000256" key="6">
    <source>
        <dbReference type="PIRNR" id="PIRNR031066"/>
    </source>
</evidence>
<name>A0A086JV49_TOXGO</name>
<keyword evidence="3 6" id="KW-0694">RNA-binding</keyword>
<proteinExistence type="predicted"/>
<dbReference type="GO" id="GO:0045292">
    <property type="term" value="P:mRNA cis splicing, via spliceosome"/>
    <property type="evidence" value="ECO:0007669"/>
    <property type="project" value="UniProtKB-UniRule"/>
</dbReference>
<evidence type="ECO:0000256" key="2">
    <source>
        <dbReference type="ARBA" id="ARBA00022664"/>
    </source>
</evidence>
<dbReference type="SMART" id="SM00443">
    <property type="entry name" value="G_patch"/>
    <property type="match status" value="1"/>
</dbReference>
<evidence type="ECO:0000259" key="8">
    <source>
        <dbReference type="PROSITE" id="PS50102"/>
    </source>
</evidence>
<dbReference type="InterPro" id="IPR003954">
    <property type="entry name" value="RRM_euk-type"/>
</dbReference>
<feature type="compositionally biased region" description="Low complexity" evidence="7">
    <location>
        <begin position="40"/>
        <end position="53"/>
    </location>
</feature>
<evidence type="ECO:0000256" key="5">
    <source>
        <dbReference type="ARBA" id="ARBA00023242"/>
    </source>
</evidence>
<dbReference type="InterPro" id="IPR035979">
    <property type="entry name" value="RBD_domain_sf"/>
</dbReference>
<feature type="compositionally biased region" description="Basic and acidic residues" evidence="7">
    <location>
        <begin position="166"/>
        <end position="176"/>
    </location>
</feature>
<dbReference type="InterPro" id="IPR012677">
    <property type="entry name" value="Nucleotide-bd_a/b_plait_sf"/>
</dbReference>
<evidence type="ECO:0000313" key="11">
    <source>
        <dbReference type="Proteomes" id="UP000028837"/>
    </source>
</evidence>
<evidence type="ECO:0000256" key="4">
    <source>
        <dbReference type="ARBA" id="ARBA00023187"/>
    </source>
</evidence>
<dbReference type="GO" id="GO:0071011">
    <property type="term" value="C:precatalytic spliceosome"/>
    <property type="evidence" value="ECO:0007669"/>
    <property type="project" value="TreeGrafter"/>
</dbReference>
<dbReference type="FunFam" id="3.30.70.330:FF:000382">
    <property type="entry name" value="G-patch domain-containing protein"/>
    <property type="match status" value="1"/>
</dbReference>
<feature type="domain" description="RRM" evidence="8">
    <location>
        <begin position="361"/>
        <end position="439"/>
    </location>
</feature>
<feature type="compositionally biased region" description="Basic and acidic residues" evidence="7">
    <location>
        <begin position="246"/>
        <end position="257"/>
    </location>
</feature>
<dbReference type="Pfam" id="PF00076">
    <property type="entry name" value="RRM_1"/>
    <property type="match status" value="1"/>
</dbReference>
<dbReference type="PROSITE" id="PS50102">
    <property type="entry name" value="RRM"/>
    <property type="match status" value="1"/>
</dbReference>
<protein>
    <submittedName>
        <fullName evidence="10">G-patch domain-containing protein</fullName>
    </submittedName>
</protein>
<feature type="region of interest" description="Disordered" evidence="7">
    <location>
        <begin position="145"/>
        <end position="224"/>
    </location>
</feature>
<dbReference type="InterPro" id="IPR000467">
    <property type="entry name" value="G_patch_dom"/>
</dbReference>